<evidence type="ECO:0000313" key="6">
    <source>
        <dbReference type="Proteomes" id="UP000718593"/>
    </source>
</evidence>
<dbReference type="InterPro" id="IPR001789">
    <property type="entry name" value="Sig_transdc_resp-reg_receiver"/>
</dbReference>
<name>A0A930BRJ6_9RHOO</name>
<dbReference type="CDD" id="cd17546">
    <property type="entry name" value="REC_hyHK_CKI1_RcsC-like"/>
    <property type="match status" value="1"/>
</dbReference>
<feature type="domain" description="Response regulatory" evidence="4">
    <location>
        <begin position="6"/>
        <end position="121"/>
    </location>
</feature>
<dbReference type="InterPro" id="IPR011006">
    <property type="entry name" value="CheY-like_superfamily"/>
</dbReference>
<evidence type="ECO:0000256" key="2">
    <source>
        <dbReference type="ARBA" id="ARBA00023012"/>
    </source>
</evidence>
<protein>
    <submittedName>
        <fullName evidence="5">Response regulator</fullName>
    </submittedName>
</protein>
<feature type="modified residue" description="4-aspartylphosphate" evidence="3">
    <location>
        <position position="55"/>
    </location>
</feature>
<evidence type="ECO:0000256" key="3">
    <source>
        <dbReference type="PROSITE-ProRule" id="PRU00169"/>
    </source>
</evidence>
<dbReference type="PROSITE" id="PS50110">
    <property type="entry name" value="RESPONSE_REGULATORY"/>
    <property type="match status" value="1"/>
</dbReference>
<dbReference type="EMBL" id="JABZMI010000030">
    <property type="protein sequence ID" value="MBF1164006.1"/>
    <property type="molecule type" value="Genomic_DNA"/>
</dbReference>
<dbReference type="SMART" id="SM00448">
    <property type="entry name" value="REC"/>
    <property type="match status" value="1"/>
</dbReference>
<dbReference type="Proteomes" id="UP000718593">
    <property type="component" value="Unassembled WGS sequence"/>
</dbReference>
<dbReference type="AlphaFoldDB" id="A0A930BRJ6"/>
<dbReference type="RefSeq" id="WP_027459225.1">
    <property type="nucleotide sequence ID" value="NZ_JARBJQ010000006.1"/>
</dbReference>
<dbReference type="GO" id="GO:0000160">
    <property type="term" value="P:phosphorelay signal transduction system"/>
    <property type="evidence" value="ECO:0007669"/>
    <property type="project" value="UniProtKB-KW"/>
</dbReference>
<sequence>MSEVRLALVVDDQHTNRLLASTLLKRQGWTVEEADNGALALALAARQPFRLILLDISMPGLSGEETCAGLRKILLTPAPRIIAYTAHAFPEDRKRLLSGGFDDILVKPINRQAFDALIAGL</sequence>
<organism evidence="5 6">
    <name type="scientific">Dechloromonas agitata</name>
    <dbReference type="NCBI Taxonomy" id="73030"/>
    <lineage>
        <taxon>Bacteria</taxon>
        <taxon>Pseudomonadati</taxon>
        <taxon>Pseudomonadota</taxon>
        <taxon>Betaproteobacteria</taxon>
        <taxon>Rhodocyclales</taxon>
        <taxon>Azonexaceae</taxon>
        <taxon>Dechloromonas</taxon>
    </lineage>
</organism>
<dbReference type="SUPFAM" id="SSF52172">
    <property type="entry name" value="CheY-like"/>
    <property type="match status" value="1"/>
</dbReference>
<evidence type="ECO:0000259" key="4">
    <source>
        <dbReference type="PROSITE" id="PS50110"/>
    </source>
</evidence>
<comment type="caution">
    <text evidence="5">The sequence shown here is derived from an EMBL/GenBank/DDBJ whole genome shotgun (WGS) entry which is preliminary data.</text>
</comment>
<evidence type="ECO:0000313" key="5">
    <source>
        <dbReference type="EMBL" id="MBF1164006.1"/>
    </source>
</evidence>
<keyword evidence="1 3" id="KW-0597">Phosphoprotein</keyword>
<dbReference type="PANTHER" id="PTHR45339">
    <property type="entry name" value="HYBRID SIGNAL TRANSDUCTION HISTIDINE KINASE J"/>
    <property type="match status" value="1"/>
</dbReference>
<evidence type="ECO:0000256" key="1">
    <source>
        <dbReference type="ARBA" id="ARBA00022553"/>
    </source>
</evidence>
<proteinExistence type="predicted"/>
<reference evidence="5" key="1">
    <citation type="submission" date="2020-04" db="EMBL/GenBank/DDBJ databases">
        <title>Deep metagenomics examines the oral microbiome during advanced dental caries in children, revealing novel taxa and co-occurrences with host molecules.</title>
        <authorList>
            <person name="Baker J.L."/>
            <person name="Morton J.T."/>
            <person name="Dinis M."/>
            <person name="Alvarez R."/>
            <person name="Tran N.C."/>
            <person name="Knight R."/>
            <person name="Edlund A."/>
        </authorList>
    </citation>
    <scope>NUCLEOTIDE SEQUENCE</scope>
    <source>
        <strain evidence="5">JCVI_32_bin.24</strain>
    </source>
</reference>
<dbReference type="Pfam" id="PF00072">
    <property type="entry name" value="Response_reg"/>
    <property type="match status" value="1"/>
</dbReference>
<dbReference type="Gene3D" id="3.40.50.2300">
    <property type="match status" value="1"/>
</dbReference>
<keyword evidence="2" id="KW-0902">Two-component regulatory system</keyword>
<dbReference type="PANTHER" id="PTHR45339:SF1">
    <property type="entry name" value="HYBRID SIGNAL TRANSDUCTION HISTIDINE KINASE J"/>
    <property type="match status" value="1"/>
</dbReference>
<gene>
    <name evidence="5" type="ORF">HXL68_03090</name>
</gene>
<accession>A0A930BRJ6</accession>